<evidence type="ECO:0000256" key="2">
    <source>
        <dbReference type="SAM" id="MobiDB-lite"/>
    </source>
</evidence>
<keyword evidence="5" id="KW-1185">Reference proteome</keyword>
<dbReference type="SUPFAM" id="SSF52540">
    <property type="entry name" value="P-loop containing nucleoside triphosphate hydrolases"/>
    <property type="match status" value="1"/>
</dbReference>
<evidence type="ECO:0000313" key="4">
    <source>
        <dbReference type="EMBL" id="MFC3687295.1"/>
    </source>
</evidence>
<evidence type="ECO:0000256" key="1">
    <source>
        <dbReference type="ARBA" id="ARBA00006611"/>
    </source>
</evidence>
<gene>
    <name evidence="4" type="ORF">ACFOLH_02955</name>
</gene>
<dbReference type="CDD" id="cd01130">
    <property type="entry name" value="VirB11-like_ATPase"/>
    <property type="match status" value="1"/>
</dbReference>
<name>A0ABV7WCU4_9MICO</name>
<dbReference type="Pfam" id="PF00437">
    <property type="entry name" value="T2SSE"/>
    <property type="match status" value="1"/>
</dbReference>
<dbReference type="RefSeq" id="WP_340288747.1">
    <property type="nucleotide sequence ID" value="NZ_JBBEOI010000003.1"/>
</dbReference>
<dbReference type="Gene3D" id="3.30.450.380">
    <property type="match status" value="1"/>
</dbReference>
<dbReference type="InterPro" id="IPR027417">
    <property type="entry name" value="P-loop_NTPase"/>
</dbReference>
<organism evidence="4 5">
    <name type="scientific">Aquipuribacter hungaricus</name>
    <dbReference type="NCBI Taxonomy" id="545624"/>
    <lineage>
        <taxon>Bacteria</taxon>
        <taxon>Bacillati</taxon>
        <taxon>Actinomycetota</taxon>
        <taxon>Actinomycetes</taxon>
        <taxon>Micrococcales</taxon>
        <taxon>Intrasporangiaceae</taxon>
        <taxon>Aquipuribacter</taxon>
    </lineage>
</organism>
<dbReference type="InterPro" id="IPR050921">
    <property type="entry name" value="T4SS_GSP_E_ATPase"/>
</dbReference>
<dbReference type="InterPro" id="IPR001482">
    <property type="entry name" value="T2SS/T4SS_dom"/>
</dbReference>
<feature type="compositionally biased region" description="Basic and acidic residues" evidence="2">
    <location>
        <begin position="454"/>
        <end position="471"/>
    </location>
</feature>
<evidence type="ECO:0000313" key="5">
    <source>
        <dbReference type="Proteomes" id="UP001595685"/>
    </source>
</evidence>
<comment type="caution">
    <text evidence="4">The sequence shown here is derived from an EMBL/GenBank/DDBJ whole genome shotgun (WGS) entry which is preliminary data.</text>
</comment>
<protein>
    <submittedName>
        <fullName evidence="4">CpaF family protein</fullName>
    </submittedName>
</protein>
<dbReference type="Proteomes" id="UP001595685">
    <property type="component" value="Unassembled WGS sequence"/>
</dbReference>
<accession>A0ABV7WCU4</accession>
<dbReference type="PANTHER" id="PTHR30486:SF6">
    <property type="entry name" value="TYPE IV PILUS RETRACTATION ATPASE PILT"/>
    <property type="match status" value="1"/>
</dbReference>
<dbReference type="PANTHER" id="PTHR30486">
    <property type="entry name" value="TWITCHING MOTILITY PROTEIN PILT"/>
    <property type="match status" value="1"/>
</dbReference>
<sequence length="485" mass="52966">MNPTRPRPDEADSGMTLEVDHALVSRLRGVVVMQMAAERRRRLDAGEPELSHDDERRMGRSLLIAALSDRRHEQVDAGVPLPAESEDDAILAAAFAVLFGLGRLQKLLEDPNLSEININGYDSVWLTSIDGVKRPGSPVADSDEELVEWVRNAAAYGGTSSKPWDVTNWKIEMALPDGSRLVGGMGCSPRPFVSIRLANRKKVSLDDLRVMGDFDHRVQKFLEAVVAARMNVLISGQTRSGKTVLLRALAGQIPPEERIVTVEHFPELGLDRDPVAHPDCLALEERKPNAEGRGAITLADAVETSRRINPDRIIVGEVMGPEIKDMLEAMTQGNDGGFTTIHARSARAVPSRIALYASRGGMSRTEALELTAAAVDFVVHMHREALPDGRTAHYVSSIVEIGPFDGQQVVTDEVFHAPPGHRLAVPAAAVSPERTAALRACGWQDTVHHLDDYRGDDYRGEDHRGDDRHPGPGEGPDQLRSGGVW</sequence>
<feature type="region of interest" description="Disordered" evidence="2">
    <location>
        <begin position="454"/>
        <end position="485"/>
    </location>
</feature>
<comment type="similarity">
    <text evidence="1">Belongs to the GSP E family.</text>
</comment>
<dbReference type="EMBL" id="JBHRWW010000001">
    <property type="protein sequence ID" value="MFC3687295.1"/>
    <property type="molecule type" value="Genomic_DNA"/>
</dbReference>
<evidence type="ECO:0000259" key="3">
    <source>
        <dbReference type="Pfam" id="PF00437"/>
    </source>
</evidence>
<proteinExistence type="inferred from homology"/>
<reference evidence="5" key="1">
    <citation type="journal article" date="2019" name="Int. J. Syst. Evol. Microbiol.">
        <title>The Global Catalogue of Microorganisms (GCM) 10K type strain sequencing project: providing services to taxonomists for standard genome sequencing and annotation.</title>
        <authorList>
            <consortium name="The Broad Institute Genomics Platform"/>
            <consortium name="The Broad Institute Genome Sequencing Center for Infectious Disease"/>
            <person name="Wu L."/>
            <person name="Ma J."/>
        </authorList>
    </citation>
    <scope>NUCLEOTIDE SEQUENCE [LARGE SCALE GENOMIC DNA]</scope>
    <source>
        <strain evidence="5">NCAIM B.02333</strain>
    </source>
</reference>
<dbReference type="Gene3D" id="3.40.50.300">
    <property type="entry name" value="P-loop containing nucleotide triphosphate hydrolases"/>
    <property type="match status" value="1"/>
</dbReference>
<feature type="domain" description="Bacterial type II secretion system protein E" evidence="3">
    <location>
        <begin position="192"/>
        <end position="369"/>
    </location>
</feature>